<dbReference type="EMBL" id="LRPC01000007">
    <property type="protein sequence ID" value="KYG76400.1"/>
    <property type="molecule type" value="Genomic_DNA"/>
</dbReference>
<dbReference type="RefSeq" id="WP_068219020.1">
    <property type="nucleotide sequence ID" value="NZ_LRPC01000007.1"/>
</dbReference>
<dbReference type="Proteomes" id="UP000075606">
    <property type="component" value="Unassembled WGS sequence"/>
</dbReference>
<accession>A0A150XCI2</accession>
<protein>
    <submittedName>
        <fullName evidence="1">Uncharacterized protein</fullName>
    </submittedName>
</protein>
<comment type="caution">
    <text evidence="1">The sequence shown here is derived from an EMBL/GenBank/DDBJ whole genome shotgun (WGS) entry which is preliminary data.</text>
</comment>
<name>A0A150XCI2_9BACT</name>
<proteinExistence type="predicted"/>
<evidence type="ECO:0000313" key="2">
    <source>
        <dbReference type="Proteomes" id="UP000075606"/>
    </source>
</evidence>
<sequence>MNTTTKPVGNLTITKELFIETINQIEKQHKHDSKCSEAFSITLPDDYISCYNNEHLRGQLLKLLKLAMNDEQTEWIEYFIYELRFGKAYKEGMVKMEGENITLKTPSDLWEFLQM</sequence>
<organism evidence="1 2">
    <name type="scientific">Roseivirga spongicola</name>
    <dbReference type="NCBI Taxonomy" id="333140"/>
    <lineage>
        <taxon>Bacteria</taxon>
        <taxon>Pseudomonadati</taxon>
        <taxon>Bacteroidota</taxon>
        <taxon>Cytophagia</taxon>
        <taxon>Cytophagales</taxon>
        <taxon>Roseivirgaceae</taxon>
        <taxon>Roseivirga</taxon>
    </lineage>
</organism>
<keyword evidence="2" id="KW-1185">Reference proteome</keyword>
<evidence type="ECO:0000313" key="1">
    <source>
        <dbReference type="EMBL" id="KYG76400.1"/>
    </source>
</evidence>
<dbReference type="AlphaFoldDB" id="A0A150XCI2"/>
<reference evidence="1 2" key="1">
    <citation type="submission" date="2016-01" db="EMBL/GenBank/DDBJ databases">
        <title>Genome sequencing of Roseivirga spongicola UST030701-084.</title>
        <authorList>
            <person name="Selvaratnam C."/>
            <person name="Thevarajoo S."/>
            <person name="Goh K.M."/>
            <person name="Ee R."/>
            <person name="Chan K.-G."/>
            <person name="Chong C.S."/>
        </authorList>
    </citation>
    <scope>NUCLEOTIDE SEQUENCE [LARGE SCALE GENOMIC DNA]</scope>
    <source>
        <strain evidence="1 2">UST030701-084</strain>
    </source>
</reference>
<gene>
    <name evidence="1" type="ORF">AWW68_19620</name>
</gene>